<dbReference type="AlphaFoldDB" id="A0A0M0BNA8"/>
<organism evidence="2 3">
    <name type="scientific">miscellaneous Crenarchaeota group-15 archaeon DG-45</name>
    <dbReference type="NCBI Taxonomy" id="1685127"/>
    <lineage>
        <taxon>Archaea</taxon>
        <taxon>Candidatus Bathyarchaeota</taxon>
        <taxon>MCG-15</taxon>
    </lineage>
</organism>
<dbReference type="InterPro" id="IPR036866">
    <property type="entry name" value="RibonucZ/Hydroxyglut_hydro"/>
</dbReference>
<dbReference type="InterPro" id="IPR042173">
    <property type="entry name" value="RNase_J_2"/>
</dbReference>
<dbReference type="Gene3D" id="3.60.15.10">
    <property type="entry name" value="Ribonuclease Z/Hydroxyacylglutathione hydrolase-like"/>
    <property type="match status" value="1"/>
</dbReference>
<dbReference type="Gene3D" id="3.40.50.10710">
    <property type="entry name" value="Metallo-hydrolase/oxidoreductase"/>
    <property type="match status" value="1"/>
</dbReference>
<name>A0A0M0BNA8_9ARCH</name>
<dbReference type="Proteomes" id="UP000037210">
    <property type="component" value="Unassembled WGS sequence"/>
</dbReference>
<feature type="domain" description="Zn-dependent metallo-hydrolase RNA specificity" evidence="1">
    <location>
        <begin position="149"/>
        <end position="183"/>
    </location>
</feature>
<feature type="non-terminal residue" evidence="2">
    <location>
        <position position="1"/>
    </location>
</feature>
<proteinExistence type="predicted"/>
<reference evidence="2 3" key="1">
    <citation type="submission" date="2015-06" db="EMBL/GenBank/DDBJ databases">
        <title>New insights into the roles of widespread benthic archaea in carbon and nitrogen cycling.</title>
        <authorList>
            <person name="Lazar C.S."/>
            <person name="Baker B.J."/>
            <person name="Seitz K.W."/>
            <person name="Hyde A.S."/>
            <person name="Dick G.J."/>
            <person name="Hinrichs K.-U."/>
            <person name="Teske A.P."/>
        </authorList>
    </citation>
    <scope>NUCLEOTIDE SEQUENCE [LARGE SCALE GENOMIC DNA]</scope>
    <source>
        <strain evidence="2">DG-45</strain>
    </source>
</reference>
<dbReference type="SUPFAM" id="SSF56281">
    <property type="entry name" value="Metallo-hydrolase/oxidoreductase"/>
    <property type="match status" value="1"/>
</dbReference>
<evidence type="ECO:0000259" key="1">
    <source>
        <dbReference type="Pfam" id="PF07521"/>
    </source>
</evidence>
<accession>A0A0M0BNA8</accession>
<comment type="caution">
    <text evidence="2">The sequence shown here is derived from an EMBL/GenBank/DDBJ whole genome shotgun (WGS) entry which is preliminary data.</text>
</comment>
<dbReference type="EMBL" id="LFWZ01000044">
    <property type="protein sequence ID" value="KON30018.1"/>
    <property type="molecule type" value="Genomic_DNA"/>
</dbReference>
<dbReference type="Pfam" id="PF07521">
    <property type="entry name" value="RMMBL"/>
    <property type="match status" value="1"/>
</dbReference>
<evidence type="ECO:0000313" key="2">
    <source>
        <dbReference type="EMBL" id="KON30018.1"/>
    </source>
</evidence>
<protein>
    <recommendedName>
        <fullName evidence="1">Zn-dependent metallo-hydrolase RNA specificity domain-containing protein</fullName>
    </recommendedName>
</protein>
<evidence type="ECO:0000313" key="3">
    <source>
        <dbReference type="Proteomes" id="UP000037210"/>
    </source>
</evidence>
<dbReference type="InterPro" id="IPR011108">
    <property type="entry name" value="RMMBL"/>
</dbReference>
<gene>
    <name evidence="2" type="ORF">AC482_04915</name>
</gene>
<sequence>LYTHNPRDTDRFRTFYSAAAARGRRVVVAPRTAYLLWKLVEDEHLDLPDPTSDENIAVYYRRKRSGEYQEKDYYRWERPFLGKRVTAEEIRGHQSDFAVDLNFNSFTELIDIRPLPGSPFIYSMSEPFSEDDIEDRVMRNWLRHFGLRYHQLHASGHMSRGELTEAIEAIGPRRLFPVHTENPELFTRHFDYAVPPELGKRYML</sequence>